<evidence type="ECO:0000313" key="2">
    <source>
        <dbReference type="EMBL" id="KLV00586.1"/>
    </source>
</evidence>
<protein>
    <submittedName>
        <fullName evidence="2">Uncharacterized protein</fullName>
    </submittedName>
</protein>
<gene>
    <name evidence="2" type="ORF">ABT57_24810</name>
</gene>
<dbReference type="Gene3D" id="2.70.50.50">
    <property type="entry name" value="chitin-binding protein cbp21"/>
    <property type="match status" value="1"/>
</dbReference>
<accession>A0A0J1GLT4</accession>
<proteinExistence type="predicted"/>
<feature type="non-terminal residue" evidence="2">
    <location>
        <position position="78"/>
    </location>
</feature>
<evidence type="ECO:0000313" key="3">
    <source>
        <dbReference type="Proteomes" id="UP000035909"/>
    </source>
</evidence>
<dbReference type="STRING" id="320778.ABT57_24810"/>
<dbReference type="AlphaFoldDB" id="A0A0J1GLT4"/>
<evidence type="ECO:0000256" key="1">
    <source>
        <dbReference type="SAM" id="MobiDB-lite"/>
    </source>
</evidence>
<dbReference type="EMBL" id="LDOU01000088">
    <property type="protein sequence ID" value="KLV00586.1"/>
    <property type="molecule type" value="Genomic_DNA"/>
</dbReference>
<dbReference type="Proteomes" id="UP000035909">
    <property type="component" value="Unassembled WGS sequence"/>
</dbReference>
<comment type="caution">
    <text evidence="2">The sequence shown here is derived from an EMBL/GenBank/DDBJ whole genome shotgun (WGS) entry which is preliminary data.</text>
</comment>
<reference evidence="2 3" key="1">
    <citation type="submission" date="2015-05" db="EMBL/GenBank/DDBJ databases">
        <title>Photobacterium galathea sp. nov.</title>
        <authorList>
            <person name="Machado H."/>
            <person name="Gram L."/>
        </authorList>
    </citation>
    <scope>NUCLEOTIDE SEQUENCE [LARGE SCALE GENOMIC DNA]</scope>
    <source>
        <strain evidence="2 3">DSM 22954</strain>
    </source>
</reference>
<sequence length="78" mass="8299">GAYPVVQNQEFSANVADYTDLDAVKAVVADGQLCYGSDPKKRGMGVAPGPWARNAKQSGETFQPHCRASAPPNTSFWA</sequence>
<feature type="non-terminal residue" evidence="2">
    <location>
        <position position="1"/>
    </location>
</feature>
<keyword evidence="3" id="KW-1185">Reference proteome</keyword>
<name>A0A0J1GLT4_9GAMM</name>
<organism evidence="2 3">
    <name type="scientific">Photobacterium ganghwense</name>
    <dbReference type="NCBI Taxonomy" id="320778"/>
    <lineage>
        <taxon>Bacteria</taxon>
        <taxon>Pseudomonadati</taxon>
        <taxon>Pseudomonadota</taxon>
        <taxon>Gammaproteobacteria</taxon>
        <taxon>Vibrionales</taxon>
        <taxon>Vibrionaceae</taxon>
        <taxon>Photobacterium</taxon>
    </lineage>
</organism>
<feature type="region of interest" description="Disordered" evidence="1">
    <location>
        <begin position="39"/>
        <end position="78"/>
    </location>
</feature>